<organism evidence="1">
    <name type="scientific">uncultured Caudovirales phage</name>
    <dbReference type="NCBI Taxonomy" id="2100421"/>
    <lineage>
        <taxon>Viruses</taxon>
        <taxon>Duplodnaviria</taxon>
        <taxon>Heunggongvirae</taxon>
        <taxon>Uroviricota</taxon>
        <taxon>Caudoviricetes</taxon>
        <taxon>Peduoviridae</taxon>
        <taxon>Maltschvirus</taxon>
        <taxon>Maltschvirus maltsch</taxon>
    </lineage>
</organism>
<evidence type="ECO:0000313" key="4">
    <source>
        <dbReference type="EMBL" id="CAB4197508.1"/>
    </source>
</evidence>
<protein>
    <submittedName>
        <fullName evidence="1">Uncharacterized protein</fullName>
    </submittedName>
</protein>
<reference evidence="1" key="1">
    <citation type="submission" date="2020-05" db="EMBL/GenBank/DDBJ databases">
        <authorList>
            <person name="Chiriac C."/>
            <person name="Salcher M."/>
            <person name="Ghai R."/>
            <person name="Kavagutti S V."/>
        </authorList>
    </citation>
    <scope>NUCLEOTIDE SEQUENCE</scope>
</reference>
<accession>A0A6J5PGH0</accession>
<dbReference type="EMBL" id="LR797262">
    <property type="protein sequence ID" value="CAB4197508.1"/>
    <property type="molecule type" value="Genomic_DNA"/>
</dbReference>
<evidence type="ECO:0000313" key="3">
    <source>
        <dbReference type="EMBL" id="CAB4180824.1"/>
    </source>
</evidence>
<evidence type="ECO:0000313" key="1">
    <source>
        <dbReference type="EMBL" id="CAB4168986.1"/>
    </source>
</evidence>
<evidence type="ECO:0000313" key="5">
    <source>
        <dbReference type="EMBL" id="CAB4210265.1"/>
    </source>
</evidence>
<sequence>MTDIVIPLDSKIGIKRDNTSYNSEYYTDGQWCRFYDNSPKKMGGYKLIYSGTSEVIRTLYEFNNSATVNVYLGREISGISFLNINSNGVVIGVEIIRTPSGYIPASGNVWTFDQINYLDSGIPFSVIFAQVAPNDINTNNTIEGNIYYGGAYDTALFEPVMNNAPIPQPIIASGGVIVATPFVIAYGNFGVIQWSNPSDPLMWPIVNTAIIANTPKIITAATIRDNINVSLLFWGVDKLIRATYDTILDTFSSVILDDTISILSNHSSCEYNNIYYWVGNTQFYLYDGIVKKLSNNLSTDYFFNNLNRAYQGRIFTTVVKKYSEIWFHWPSGSSTECNEILIYNTEYNTFYDASISRTCSVPPSAVLPYPLLAAATSSVDPFIPPVMGVPVKTYGIWMHEYGVNQIIYNDVYAIKSRIVTKYFSFPKDNPNTDVCTILKRLENDFVQIGNIKFRILRKAWPNTHPIYSKYYIITPTIEKTDIDNEDRMARIWAIEFTSNEVDGDFILGRTQAVLAAGDKRPQPTEVTE</sequence>
<name>A0A6J5PGH0_9CAUD</name>
<proteinExistence type="predicted"/>
<dbReference type="EMBL" id="LR797006">
    <property type="protein sequence ID" value="CAB4180824.1"/>
    <property type="molecule type" value="Genomic_DNA"/>
</dbReference>
<dbReference type="EMBL" id="LR796840">
    <property type="protein sequence ID" value="CAB4168986.1"/>
    <property type="molecule type" value="Genomic_DNA"/>
</dbReference>
<evidence type="ECO:0000313" key="2">
    <source>
        <dbReference type="EMBL" id="CAB4176402.1"/>
    </source>
</evidence>
<dbReference type="EMBL" id="LR796935">
    <property type="protein sequence ID" value="CAB4176402.1"/>
    <property type="molecule type" value="Genomic_DNA"/>
</dbReference>
<dbReference type="EMBL" id="LR797362">
    <property type="protein sequence ID" value="CAB4210265.1"/>
    <property type="molecule type" value="Genomic_DNA"/>
</dbReference>
<gene>
    <name evidence="3" type="ORF">UFOVP1074_10</name>
    <name evidence="4" type="ORF">UFOVP1310_5</name>
    <name evidence="5" type="ORF">UFOVP1424_1</name>
    <name evidence="1" type="ORF">UFOVP899_28</name>
    <name evidence="2" type="ORF">UFOVP987_27</name>
</gene>